<dbReference type="Pfam" id="PF25583">
    <property type="entry name" value="WCX"/>
    <property type="match status" value="1"/>
</dbReference>
<dbReference type="PROSITE" id="PS52050">
    <property type="entry name" value="WYL"/>
    <property type="match status" value="1"/>
</dbReference>
<evidence type="ECO:0000313" key="3">
    <source>
        <dbReference type="EMBL" id="RRT86944.1"/>
    </source>
</evidence>
<name>A0A427BDU2_9FLAO</name>
<feature type="domain" description="WYL" evidence="1">
    <location>
        <begin position="128"/>
        <end position="195"/>
    </location>
</feature>
<dbReference type="InterPro" id="IPR026881">
    <property type="entry name" value="WYL_dom"/>
</dbReference>
<gene>
    <name evidence="3" type="ORF">EGI89_15195</name>
</gene>
<sequence length="307" mass="37139">MYESINIFVEKIFMSNNYSIQRMYNVIRFLKKKPSTMVEIQDYLSRLNSNYVRNEKTIRRDFQNIEELFGYEIEYDKSLRVYKIEKVVDDIYKEKLLESIALMNILQQSENVNKYIHLEQKQKIDTDYLNDIIEAIKNKQVLSFTLNSYWNEATKRKCAPIAIKEAMKRFYLIAYDLDKKEIRNYGLDRISNFRVLNEKFTPATYNVNEMYQHAFGIENYYDPVNVVLRFDNTQLNYLRSLPLHHSQQILREEADTFTINLFVHPTYELKMEILKFGDYCEVLEPDFYREDLKNTVNKLYKKYKKNL</sequence>
<protein>
    <submittedName>
        <fullName evidence="3">WYL domain-containing protein</fullName>
    </submittedName>
</protein>
<dbReference type="PANTHER" id="PTHR34580:SF9">
    <property type="entry name" value="SLL5097 PROTEIN"/>
    <property type="match status" value="1"/>
</dbReference>
<proteinExistence type="predicted"/>
<reference evidence="3 4" key="1">
    <citation type="submission" date="2018-10" db="EMBL/GenBank/DDBJ databases">
        <title>Transmission dynamics of multidrug resistant bacteria on intensive care unit surfaces.</title>
        <authorList>
            <person name="D'Souza A.W."/>
            <person name="Potter R.F."/>
            <person name="Wallace M."/>
            <person name="Shupe A."/>
            <person name="Patel S."/>
            <person name="Sun S."/>
            <person name="Gul D."/>
            <person name="Kwon J.H."/>
            <person name="Andleeb S."/>
            <person name="Burnham C.-A.D."/>
            <person name="Dantas G."/>
        </authorList>
    </citation>
    <scope>NUCLEOTIDE SEQUENCE [LARGE SCALE GENOMIC DNA]</scope>
    <source>
        <strain evidence="3 4">WF_348</strain>
    </source>
</reference>
<organism evidence="3 4">
    <name type="scientific">Empedobacter falsenii</name>
    <dbReference type="NCBI Taxonomy" id="343874"/>
    <lineage>
        <taxon>Bacteria</taxon>
        <taxon>Pseudomonadati</taxon>
        <taxon>Bacteroidota</taxon>
        <taxon>Flavobacteriia</taxon>
        <taxon>Flavobacteriales</taxon>
        <taxon>Weeksellaceae</taxon>
        <taxon>Empedobacter</taxon>
    </lineage>
</organism>
<evidence type="ECO:0000259" key="1">
    <source>
        <dbReference type="Pfam" id="PF13280"/>
    </source>
</evidence>
<comment type="caution">
    <text evidence="3">The sequence shown here is derived from an EMBL/GenBank/DDBJ whole genome shotgun (WGS) entry which is preliminary data.</text>
</comment>
<dbReference type="AlphaFoldDB" id="A0A427BDU2"/>
<feature type="domain" description="WCX" evidence="2">
    <location>
        <begin position="223"/>
        <end position="299"/>
    </location>
</feature>
<dbReference type="Pfam" id="PF13280">
    <property type="entry name" value="WYL"/>
    <property type="match status" value="1"/>
</dbReference>
<dbReference type="Proteomes" id="UP000267844">
    <property type="component" value="Unassembled WGS sequence"/>
</dbReference>
<accession>A0A427BDU2</accession>
<dbReference type="InterPro" id="IPR057727">
    <property type="entry name" value="WCX_dom"/>
</dbReference>
<evidence type="ECO:0000313" key="4">
    <source>
        <dbReference type="Proteomes" id="UP000267844"/>
    </source>
</evidence>
<dbReference type="PANTHER" id="PTHR34580">
    <property type="match status" value="1"/>
</dbReference>
<dbReference type="InterPro" id="IPR051534">
    <property type="entry name" value="CBASS_pafABC_assoc_protein"/>
</dbReference>
<dbReference type="EMBL" id="RHPO01000065">
    <property type="protein sequence ID" value="RRT86944.1"/>
    <property type="molecule type" value="Genomic_DNA"/>
</dbReference>
<evidence type="ECO:0000259" key="2">
    <source>
        <dbReference type="Pfam" id="PF25583"/>
    </source>
</evidence>